<dbReference type="PANTHER" id="PTHR46663:SF2">
    <property type="entry name" value="GGDEF DOMAIN-CONTAINING PROTEIN"/>
    <property type="match status" value="1"/>
</dbReference>
<evidence type="ECO:0000313" key="6">
    <source>
        <dbReference type="Proteomes" id="UP001271263"/>
    </source>
</evidence>
<comment type="caution">
    <text evidence="3">The sequence shown here is derived from an EMBL/GenBank/DDBJ whole genome shotgun (WGS) entry which is preliminary data.</text>
</comment>
<dbReference type="EMBL" id="JAPMLD010000003">
    <property type="protein sequence ID" value="MDW4824447.1"/>
    <property type="molecule type" value="Genomic_DNA"/>
</dbReference>
<gene>
    <name evidence="3" type="ORF">OS133_06350</name>
    <name evidence="4" type="ORF">OS134_10310</name>
</gene>
<dbReference type="Proteomes" id="UP001259340">
    <property type="component" value="Unassembled WGS sequence"/>
</dbReference>
<feature type="transmembrane region" description="Helical" evidence="1">
    <location>
        <begin position="137"/>
        <end position="159"/>
    </location>
</feature>
<dbReference type="InterPro" id="IPR000160">
    <property type="entry name" value="GGDEF_dom"/>
</dbReference>
<keyword evidence="1" id="KW-0472">Membrane</keyword>
<dbReference type="Pfam" id="PF00990">
    <property type="entry name" value="GGDEF"/>
    <property type="match status" value="1"/>
</dbReference>
<dbReference type="PANTHER" id="PTHR46663">
    <property type="entry name" value="DIGUANYLATE CYCLASE DGCT-RELATED"/>
    <property type="match status" value="1"/>
</dbReference>
<dbReference type="InterPro" id="IPR029787">
    <property type="entry name" value="Nucleotide_cyclase"/>
</dbReference>
<sequence>MKRLSSHIIMLYMVLTLVPLLIIGGFTVTRTYIAEQQEWTDLYEKVLLQQLLNAEKSLAEFDLALAELVVNDFSRLDYIRSVKLESDLYAMTFAEVINTNTSSDNLMLLTYPIVGAQNDRLGQLIIYKDKDAFSSHIIYSVLPKIIFFALLVSFISFLFSRKILAILKKPFQDVHRFTALVASGEFNTPPPKHHKFIEINAIFASLEVMRVKLLTSRNQLQKSEENYSRTYNLTQVCLFVVDVKKCHIVRANRRFTEQIGNITMVNSHHASRLQRFITLLLERQGSQSFEYAISVNGVTKHFQVNYSERIKNEIECSAMDISELVKARESVVMQLQTDALTGIPNRVSFNQFVQQVDNKQHSQFTLMMLDLNGFKGINDNYGHLAGDEVLKATAQRITDYIQAFGNVYRLGGDEFIVSLLGEFSEAKLRQIALDIIAKVEAPIPFNQIQLSVSSSIGISCFDERSGISVGEVFNDADIAMYHAKVNQLPPVFSTELRAA</sequence>
<evidence type="ECO:0000259" key="2">
    <source>
        <dbReference type="PROSITE" id="PS50887"/>
    </source>
</evidence>
<dbReference type="SUPFAM" id="SSF55073">
    <property type="entry name" value="Nucleotide cyclase"/>
    <property type="match status" value="1"/>
</dbReference>
<dbReference type="CDD" id="cd01949">
    <property type="entry name" value="GGDEF"/>
    <property type="match status" value="1"/>
</dbReference>
<dbReference type="Gene3D" id="3.30.70.270">
    <property type="match status" value="1"/>
</dbReference>
<feature type="domain" description="GGDEF" evidence="2">
    <location>
        <begin position="362"/>
        <end position="496"/>
    </location>
</feature>
<accession>A0AAW8NKV2</accession>
<organism evidence="3 5">
    <name type="scientific">Shewanella fidelis</name>
    <dbReference type="NCBI Taxonomy" id="173509"/>
    <lineage>
        <taxon>Bacteria</taxon>
        <taxon>Pseudomonadati</taxon>
        <taxon>Pseudomonadota</taxon>
        <taxon>Gammaproteobacteria</taxon>
        <taxon>Alteromonadales</taxon>
        <taxon>Shewanellaceae</taxon>
        <taxon>Shewanella</taxon>
    </lineage>
</organism>
<dbReference type="InterPro" id="IPR052163">
    <property type="entry name" value="DGC-Regulatory_Protein"/>
</dbReference>
<dbReference type="AlphaFoldDB" id="A0AAW8NKV2"/>
<dbReference type="Proteomes" id="UP001271263">
    <property type="component" value="Unassembled WGS sequence"/>
</dbReference>
<keyword evidence="6" id="KW-1185">Reference proteome</keyword>
<dbReference type="NCBIfam" id="TIGR00254">
    <property type="entry name" value="GGDEF"/>
    <property type="match status" value="1"/>
</dbReference>
<reference evidence="3" key="2">
    <citation type="submission" date="2022-11" db="EMBL/GenBank/DDBJ databases">
        <title>Prophages regulate Shewanella fidelis motility and biofilm formation: implications for gut colonization dynamics in Ciona robusta.</title>
        <authorList>
            <person name="Natarajan O."/>
            <person name="Gibboney S.L."/>
            <person name="Young M.N."/>
            <person name="Lim S.J."/>
            <person name="Pluta N."/>
            <person name="Atkinson C.G.F."/>
            <person name="Leigh B.A."/>
            <person name="Liberti A."/>
            <person name="Kees E."/>
            <person name="Breitbart M."/>
            <person name="Gralnick J."/>
            <person name="Dishaw L.J."/>
        </authorList>
    </citation>
    <scope>NUCLEOTIDE SEQUENCE</scope>
    <source>
        <strain evidence="3">3313</strain>
    </source>
</reference>
<dbReference type="RefSeq" id="WP_310654332.1">
    <property type="nucleotide sequence ID" value="NZ_JAPMLA010000003.1"/>
</dbReference>
<name>A0AAW8NKV2_9GAMM</name>
<dbReference type="InterPro" id="IPR043128">
    <property type="entry name" value="Rev_trsase/Diguanyl_cyclase"/>
</dbReference>
<proteinExistence type="predicted"/>
<dbReference type="EMBL" id="JAPMLE010000001">
    <property type="protein sequence ID" value="MDR8523306.1"/>
    <property type="molecule type" value="Genomic_DNA"/>
</dbReference>
<dbReference type="SMART" id="SM00267">
    <property type="entry name" value="GGDEF"/>
    <property type="match status" value="1"/>
</dbReference>
<evidence type="ECO:0000313" key="5">
    <source>
        <dbReference type="Proteomes" id="UP001259340"/>
    </source>
</evidence>
<evidence type="ECO:0000313" key="4">
    <source>
        <dbReference type="EMBL" id="MDW4824447.1"/>
    </source>
</evidence>
<keyword evidence="1" id="KW-1133">Transmembrane helix</keyword>
<evidence type="ECO:0000313" key="3">
    <source>
        <dbReference type="EMBL" id="MDR8523306.1"/>
    </source>
</evidence>
<evidence type="ECO:0000256" key="1">
    <source>
        <dbReference type="SAM" id="Phobius"/>
    </source>
</evidence>
<reference evidence="4 6" key="1">
    <citation type="journal article" date="2022" name="bioRxiv">
        <title>Prophages regulate Shewanella fidelis 3313 motility and biofilm formation: implications for gut colonization dynamics in Ciona robusta.</title>
        <authorList>
            <person name="Natarajan O."/>
            <person name="Gibboney S.L."/>
            <person name="Young M.N."/>
            <person name="Lim S.J."/>
            <person name="Pluta N."/>
            <person name="Atkinson C.G."/>
            <person name="Leigh B.A."/>
            <person name="Liberti A."/>
            <person name="Kees E.D."/>
            <person name="Breitbart M."/>
            <person name="Gralnick J.A."/>
            <person name="Dishaw L.J."/>
        </authorList>
    </citation>
    <scope>NUCLEOTIDE SEQUENCE [LARGE SCALE GENOMIC DNA]</scope>
    <source>
        <strain evidence="4 6">JG4066</strain>
    </source>
</reference>
<protein>
    <submittedName>
        <fullName evidence="3">GGDEF domain-containing protein</fullName>
    </submittedName>
</protein>
<keyword evidence="1" id="KW-0812">Transmembrane</keyword>
<feature type="transmembrane region" description="Helical" evidence="1">
    <location>
        <begin position="12"/>
        <end position="33"/>
    </location>
</feature>
<dbReference type="PROSITE" id="PS50887">
    <property type="entry name" value="GGDEF"/>
    <property type="match status" value="1"/>
</dbReference>